<sequence>MGSRFTCEEEAPSALPHLHHTARIPQSRRCTLGHNEMPSVISPVAPAVSKLDRMAPEVHNLDPDGDVMLIMTRYLECEIISELGGDFDSTVTKQNGPVAVDTELPNTADHNDILTCEQEVLVRASSRHLILASTVFRAMLQRKFSECNALHETGSVEIPLPADDPDAFLIILNIIHGYMRRVPTELDLDTYTQVSVLADKYDVHEAVEIFANFWFEKLKPTIPQTYTEDIPGWICICWVFNRPKEFKHLTRLALRQGRQNLPLGDLPIPASVVDAINSQRIDSISRIVSLLHAQLADYLEKEHCSFECDSLMLGALTKRLKALHLFPSRPDPPFTGLCFEQFAHRFRDGLYFPAAQRTSTYYYDHAKCAIPSIEHTLKKFDEQLAGLELTEHKLLS</sequence>
<protein>
    <recommendedName>
        <fullName evidence="1">BTB domain-containing protein</fullName>
    </recommendedName>
</protein>
<dbReference type="EMBL" id="EQ999975">
    <property type="protein sequence ID" value="OAT00741.1"/>
    <property type="molecule type" value="Genomic_DNA"/>
</dbReference>
<reference evidence="3" key="2">
    <citation type="journal article" date="2015" name="PLoS Genet.">
        <title>The dynamic genome and transcriptome of the human fungal pathogen Blastomyces and close relative Emmonsia.</title>
        <authorList>
            <person name="Munoz J.F."/>
            <person name="Gauthier G.M."/>
            <person name="Desjardins C.A."/>
            <person name="Gallo J.E."/>
            <person name="Holder J."/>
            <person name="Sullivan T.D."/>
            <person name="Marty A.J."/>
            <person name="Carmen J.C."/>
            <person name="Chen Z."/>
            <person name="Ding L."/>
            <person name="Gujja S."/>
            <person name="Magrini V."/>
            <person name="Misas E."/>
            <person name="Mitreva M."/>
            <person name="Priest M."/>
            <person name="Saif S."/>
            <person name="Whiston E.A."/>
            <person name="Young S."/>
            <person name="Zeng Q."/>
            <person name="Goldman W.E."/>
            <person name="Mardis E.R."/>
            <person name="Taylor J.W."/>
            <person name="McEwen J.G."/>
            <person name="Clay O.K."/>
            <person name="Klein B.S."/>
            <person name="Cuomo C.A."/>
        </authorList>
    </citation>
    <scope>NUCLEOTIDE SEQUENCE [LARGE SCALE GENOMIC DNA]</scope>
    <source>
        <strain evidence="3">ER-3 / ATCC MYA-2586</strain>
    </source>
</reference>
<dbReference type="RefSeq" id="XP_045280470.1">
    <property type="nucleotide sequence ID" value="XM_045419114.1"/>
</dbReference>
<proteinExistence type="predicted"/>
<accession>A0ABX2VU89</accession>
<dbReference type="RefSeq" id="XP_045280468.1">
    <property type="nucleotide sequence ID" value="XM_045419112.1"/>
</dbReference>
<dbReference type="Gene3D" id="3.30.710.10">
    <property type="entry name" value="Potassium Channel Kv1.1, Chain A"/>
    <property type="match status" value="1"/>
</dbReference>
<dbReference type="InterPro" id="IPR011333">
    <property type="entry name" value="SKP1/BTB/POZ_sf"/>
</dbReference>
<dbReference type="RefSeq" id="XP_045280469.1">
    <property type="nucleotide sequence ID" value="XM_045419113.1"/>
</dbReference>
<dbReference type="Pfam" id="PF00651">
    <property type="entry name" value="BTB"/>
    <property type="match status" value="1"/>
</dbReference>
<dbReference type="InterPro" id="IPR000210">
    <property type="entry name" value="BTB/POZ_dom"/>
</dbReference>
<dbReference type="RefSeq" id="XP_045280471.1">
    <property type="nucleotide sequence ID" value="XM_045419115.1"/>
</dbReference>
<evidence type="ECO:0000313" key="2">
    <source>
        <dbReference type="EMBL" id="OAT00743.1"/>
    </source>
</evidence>
<gene>
    <name evidence="2" type="ORF">BDCG_03502</name>
</gene>
<organism evidence="2 3">
    <name type="scientific">Ajellomyces dermatitidis (strain ER-3 / ATCC MYA-2586)</name>
    <name type="common">Blastomyces dermatitidis</name>
    <dbReference type="NCBI Taxonomy" id="559297"/>
    <lineage>
        <taxon>Eukaryota</taxon>
        <taxon>Fungi</taxon>
        <taxon>Dikarya</taxon>
        <taxon>Ascomycota</taxon>
        <taxon>Pezizomycotina</taxon>
        <taxon>Eurotiomycetes</taxon>
        <taxon>Eurotiomycetidae</taxon>
        <taxon>Onygenales</taxon>
        <taxon>Ajellomycetaceae</taxon>
        <taxon>Blastomyces</taxon>
    </lineage>
</organism>
<name>A0ABX2VU89_AJEDR</name>
<dbReference type="GeneID" id="69025788"/>
<dbReference type="EMBL" id="EQ999975">
    <property type="protein sequence ID" value="OAT00742.1"/>
    <property type="molecule type" value="Genomic_DNA"/>
</dbReference>
<dbReference type="CDD" id="cd18186">
    <property type="entry name" value="BTB_POZ_ZBTB_KLHL-like"/>
    <property type="match status" value="1"/>
</dbReference>
<dbReference type="Proteomes" id="UP000002039">
    <property type="component" value="Unassembled WGS sequence"/>
</dbReference>
<dbReference type="SUPFAM" id="SSF54695">
    <property type="entry name" value="POZ domain"/>
    <property type="match status" value="1"/>
</dbReference>
<evidence type="ECO:0000313" key="3">
    <source>
        <dbReference type="Proteomes" id="UP000002039"/>
    </source>
</evidence>
<dbReference type="SMART" id="SM00225">
    <property type="entry name" value="BTB"/>
    <property type="match status" value="1"/>
</dbReference>
<dbReference type="EMBL" id="EQ999975">
    <property type="protein sequence ID" value="OAT00744.1"/>
    <property type="molecule type" value="Genomic_DNA"/>
</dbReference>
<keyword evidence="3" id="KW-1185">Reference proteome</keyword>
<dbReference type="EMBL" id="EQ999975">
    <property type="protein sequence ID" value="OAT00743.1"/>
    <property type="molecule type" value="Genomic_DNA"/>
</dbReference>
<feature type="domain" description="BTB" evidence="1">
    <location>
        <begin position="111"/>
        <end position="218"/>
    </location>
</feature>
<reference evidence="2" key="1">
    <citation type="submission" date="2009-02" db="EMBL/GenBank/DDBJ databases">
        <title>The Genome Sequence of Blastomyces dermatitidis strain ER-3.</title>
        <authorList>
            <consortium name="The Broad Institute Genome Sequencing Platform"/>
            <consortium name="Broad Institute Microbial Sequencing Center."/>
            <person name="Champion M."/>
            <person name="Cuomo C."/>
            <person name="Ma L.-J."/>
            <person name="Henn M.R."/>
            <person name="Klein B."/>
            <person name="Goldman B."/>
            <person name="Young S."/>
            <person name="Kodira C.D."/>
            <person name="Zeng Q."/>
            <person name="Koehrsen M."/>
            <person name="Alvarado L."/>
            <person name="Berlin A.M."/>
            <person name="Heiman D.I."/>
            <person name="Hepburn T.A."/>
            <person name="Saif S."/>
            <person name="Shea T.D."/>
            <person name="Shenoy N."/>
            <person name="Sykes S."/>
            <person name="Galagan J."/>
            <person name="Nusbaum C."/>
            <person name="Birren B."/>
        </authorList>
    </citation>
    <scope>NUCLEOTIDE SEQUENCE</scope>
    <source>
        <strain evidence="2">ER-3</strain>
    </source>
</reference>
<evidence type="ECO:0000259" key="1">
    <source>
        <dbReference type="SMART" id="SM00225"/>
    </source>
</evidence>